<keyword evidence="3" id="KW-1185">Reference proteome</keyword>
<dbReference type="PROSITE" id="PS50967">
    <property type="entry name" value="HRDC"/>
    <property type="match status" value="1"/>
</dbReference>
<dbReference type="GO" id="GO:0003676">
    <property type="term" value="F:nucleic acid binding"/>
    <property type="evidence" value="ECO:0007669"/>
    <property type="project" value="InterPro"/>
</dbReference>
<dbReference type="OrthoDB" id="9800549at2"/>
<dbReference type="Pfam" id="PF01612">
    <property type="entry name" value="DNA_pol_A_exo1"/>
    <property type="match status" value="1"/>
</dbReference>
<name>A0A411HQG3_9GAMM</name>
<evidence type="ECO:0000259" key="1">
    <source>
        <dbReference type="PROSITE" id="PS50967"/>
    </source>
</evidence>
<dbReference type="InterPro" id="IPR012337">
    <property type="entry name" value="RNaseH-like_sf"/>
</dbReference>
<sequence>MYRFRALSPGQRSHALFTWITQQTDLDRHLAQWQPGSSVALDTEFMRINTFAPRLALVQACVDGDIVLLDAPALGAMAPFAAHLANADTLTVMHSASEDLEALAPLLPNGPALLFDTQIAASMAGLGFGLSYQKLVALLLGIDVPKAETRSDWLKRPLSAQQLEYAAQDVEHLMPIHAQLQTRLDELGRSAWLAEDCRRMIERICHREGDPQPQRSVRFAAHWPIEQQALLRRILLWRENTVRLIDCPRTWLLDETHAADLAHKPPQNADELMQRTRGQRALRSEQRNALLHELQRPLSAEEITATQPVPAVPSNAQKRAVTAMKETVVAIAAELNLPEGLLCARKHLEALVQDGVWPQALEGWRKTLLHDRLISLLPQ</sequence>
<dbReference type="PANTHER" id="PTHR47649:SF1">
    <property type="entry name" value="RIBONUCLEASE D"/>
    <property type="match status" value="1"/>
</dbReference>
<proteinExistence type="predicted"/>
<evidence type="ECO:0000313" key="2">
    <source>
        <dbReference type="EMBL" id="QBB72692.1"/>
    </source>
</evidence>
<dbReference type="InterPro" id="IPR002562">
    <property type="entry name" value="3'-5'_exonuclease_dom"/>
</dbReference>
<dbReference type="InterPro" id="IPR044876">
    <property type="entry name" value="HRDC_dom_sf"/>
</dbReference>
<dbReference type="InterPro" id="IPR036397">
    <property type="entry name" value="RNaseH_sf"/>
</dbReference>
<dbReference type="GO" id="GO:0000166">
    <property type="term" value="F:nucleotide binding"/>
    <property type="evidence" value="ECO:0007669"/>
    <property type="project" value="InterPro"/>
</dbReference>
<dbReference type="Proteomes" id="UP000291562">
    <property type="component" value="Chromosome"/>
</dbReference>
<evidence type="ECO:0000313" key="3">
    <source>
        <dbReference type="Proteomes" id="UP000291562"/>
    </source>
</evidence>
<dbReference type="SUPFAM" id="SSF53098">
    <property type="entry name" value="Ribonuclease H-like"/>
    <property type="match status" value="1"/>
</dbReference>
<dbReference type="InterPro" id="IPR051086">
    <property type="entry name" value="RNase_D-like"/>
</dbReference>
<feature type="domain" description="HRDC" evidence="1">
    <location>
        <begin position="224"/>
        <end position="304"/>
    </location>
</feature>
<dbReference type="InterPro" id="IPR002121">
    <property type="entry name" value="HRDC_dom"/>
</dbReference>
<dbReference type="AlphaFoldDB" id="A0A411HQG3"/>
<accession>A0A411HQG3</accession>
<organism evidence="2 3">
    <name type="scientific">Pseudolysobacter antarcticus</name>
    <dbReference type="NCBI Taxonomy" id="2511995"/>
    <lineage>
        <taxon>Bacteria</taxon>
        <taxon>Pseudomonadati</taxon>
        <taxon>Pseudomonadota</taxon>
        <taxon>Gammaproteobacteria</taxon>
        <taxon>Lysobacterales</taxon>
        <taxon>Rhodanobacteraceae</taxon>
        <taxon>Pseudolysobacter</taxon>
    </lineage>
</organism>
<gene>
    <name evidence="2" type="ORF">ELE36_13320</name>
</gene>
<dbReference type="EMBL" id="CP035704">
    <property type="protein sequence ID" value="QBB72692.1"/>
    <property type="molecule type" value="Genomic_DNA"/>
</dbReference>
<dbReference type="SUPFAM" id="SSF47819">
    <property type="entry name" value="HRDC-like"/>
    <property type="match status" value="2"/>
</dbReference>
<dbReference type="KEGG" id="xbc:ELE36_13320"/>
<dbReference type="Gene3D" id="3.30.420.10">
    <property type="entry name" value="Ribonuclease H-like superfamily/Ribonuclease H"/>
    <property type="match status" value="1"/>
</dbReference>
<dbReference type="SMART" id="SM00474">
    <property type="entry name" value="35EXOc"/>
    <property type="match status" value="1"/>
</dbReference>
<dbReference type="GO" id="GO:0008408">
    <property type="term" value="F:3'-5' exonuclease activity"/>
    <property type="evidence" value="ECO:0007669"/>
    <property type="project" value="InterPro"/>
</dbReference>
<protein>
    <submittedName>
        <fullName evidence="2">Ribonuclease D</fullName>
    </submittedName>
</protein>
<dbReference type="CDD" id="cd06142">
    <property type="entry name" value="RNaseD_exo"/>
    <property type="match status" value="1"/>
</dbReference>
<dbReference type="Gene3D" id="1.10.150.80">
    <property type="entry name" value="HRDC domain"/>
    <property type="match status" value="2"/>
</dbReference>
<dbReference type="InterPro" id="IPR010997">
    <property type="entry name" value="HRDC-like_sf"/>
</dbReference>
<dbReference type="PANTHER" id="PTHR47649">
    <property type="entry name" value="RIBONUCLEASE D"/>
    <property type="match status" value="1"/>
</dbReference>
<dbReference type="GO" id="GO:0006139">
    <property type="term" value="P:nucleobase-containing compound metabolic process"/>
    <property type="evidence" value="ECO:0007669"/>
    <property type="project" value="InterPro"/>
</dbReference>
<reference evidence="2 3" key="1">
    <citation type="submission" date="2019-01" db="EMBL/GenBank/DDBJ databases">
        <title>Pseudolysobacter antarctica gen. nov., sp. nov., isolated from Fildes Peninsula, Antarctica.</title>
        <authorList>
            <person name="Wei Z."/>
            <person name="Peng F."/>
        </authorList>
    </citation>
    <scope>NUCLEOTIDE SEQUENCE [LARGE SCALE GENOMIC DNA]</scope>
    <source>
        <strain evidence="2 3">AQ6-296</strain>
    </source>
</reference>